<comment type="caution">
    <text evidence="2">The sequence shown here is derived from an EMBL/GenBank/DDBJ whole genome shotgun (WGS) entry which is preliminary data.</text>
</comment>
<name>A0AAW0XI13_CHEQU</name>
<evidence type="ECO:0000259" key="1">
    <source>
        <dbReference type="Pfam" id="PF17039"/>
    </source>
</evidence>
<accession>A0AAW0XI13</accession>
<gene>
    <name evidence="2" type="ORF">OTU49_003433</name>
</gene>
<reference evidence="2 3" key="1">
    <citation type="journal article" date="2024" name="BMC Genomics">
        <title>Genome assembly of redclaw crayfish (Cherax quadricarinatus) provides insights into its immune adaptation and hypoxia tolerance.</title>
        <authorList>
            <person name="Liu Z."/>
            <person name="Zheng J."/>
            <person name="Li H."/>
            <person name="Fang K."/>
            <person name="Wang S."/>
            <person name="He J."/>
            <person name="Zhou D."/>
            <person name="Weng S."/>
            <person name="Chi M."/>
            <person name="Gu Z."/>
            <person name="He J."/>
            <person name="Li F."/>
            <person name="Wang M."/>
        </authorList>
    </citation>
    <scope>NUCLEOTIDE SEQUENCE [LARGE SCALE GENOMIC DNA]</scope>
    <source>
        <strain evidence="2">ZL_2023a</strain>
    </source>
</reference>
<protein>
    <recommendedName>
        <fullName evidence="1">Fucosyltransferase N-terminal domain-containing protein</fullName>
    </recommendedName>
</protein>
<dbReference type="Proteomes" id="UP001445076">
    <property type="component" value="Unassembled WGS sequence"/>
</dbReference>
<dbReference type="EMBL" id="JARKIK010000036">
    <property type="protein sequence ID" value="KAK8739623.1"/>
    <property type="molecule type" value="Genomic_DNA"/>
</dbReference>
<feature type="non-terminal residue" evidence="2">
    <location>
        <position position="135"/>
    </location>
</feature>
<sequence>MHSNLCHIQNNSLILAQFFRFNMKDIPKGPRPHFQRWVWLEVEAPTEPGGLKTAKTLRNHKMSHLVNWTMTYHSESDIVAFYGHFLSLGATVRPLRPNLMSDHSEAMRRYMAAMERGDTLETVMGPSWRSFVKRP</sequence>
<proteinExistence type="predicted"/>
<feature type="domain" description="Fucosyltransferase N-terminal" evidence="1">
    <location>
        <begin position="19"/>
        <end position="83"/>
    </location>
</feature>
<evidence type="ECO:0000313" key="3">
    <source>
        <dbReference type="Proteomes" id="UP001445076"/>
    </source>
</evidence>
<organism evidence="2 3">
    <name type="scientific">Cherax quadricarinatus</name>
    <name type="common">Australian red claw crayfish</name>
    <dbReference type="NCBI Taxonomy" id="27406"/>
    <lineage>
        <taxon>Eukaryota</taxon>
        <taxon>Metazoa</taxon>
        <taxon>Ecdysozoa</taxon>
        <taxon>Arthropoda</taxon>
        <taxon>Crustacea</taxon>
        <taxon>Multicrustacea</taxon>
        <taxon>Malacostraca</taxon>
        <taxon>Eumalacostraca</taxon>
        <taxon>Eucarida</taxon>
        <taxon>Decapoda</taxon>
        <taxon>Pleocyemata</taxon>
        <taxon>Astacidea</taxon>
        <taxon>Parastacoidea</taxon>
        <taxon>Parastacidae</taxon>
        <taxon>Cherax</taxon>
    </lineage>
</organism>
<dbReference type="AlphaFoldDB" id="A0AAW0XI13"/>
<dbReference type="SUPFAM" id="SSF53756">
    <property type="entry name" value="UDP-Glycosyltransferase/glycogen phosphorylase"/>
    <property type="match status" value="1"/>
</dbReference>
<evidence type="ECO:0000313" key="2">
    <source>
        <dbReference type="EMBL" id="KAK8739623.1"/>
    </source>
</evidence>
<dbReference type="Pfam" id="PF17039">
    <property type="entry name" value="Glyco_tran_10_N"/>
    <property type="match status" value="1"/>
</dbReference>
<dbReference type="InterPro" id="IPR031481">
    <property type="entry name" value="Glyco_tran_10_N"/>
</dbReference>
<keyword evidence="3" id="KW-1185">Reference proteome</keyword>